<dbReference type="GO" id="GO:0022627">
    <property type="term" value="C:cytosolic small ribosomal subunit"/>
    <property type="evidence" value="ECO:0007669"/>
    <property type="project" value="TreeGrafter"/>
</dbReference>
<dbReference type="SUPFAM" id="SSF52313">
    <property type="entry name" value="Ribosomal protein S2"/>
    <property type="match status" value="1"/>
</dbReference>
<dbReference type="GO" id="GO:0006412">
    <property type="term" value="P:translation"/>
    <property type="evidence" value="ECO:0007669"/>
    <property type="project" value="UniProtKB-UniRule"/>
</dbReference>
<proteinExistence type="inferred from homology"/>
<evidence type="ECO:0000256" key="6">
    <source>
        <dbReference type="RuleBase" id="RU003631"/>
    </source>
</evidence>
<sequence length="325" mass="35777">MAQLTYKELLNAGVHFGHLTRKWDPRMAPYIFMEKNGIHIIDLNKSLASLDQASAFVKGIARSGRKIMFVATKKQAQEIVSEEAKRLKMPFVTERWLGGMLTNFPTIRKSLKKMQNIEKMLSDEKTAANLAKRERLMLDRDRIKLERLLGGVTDMSRLPAALFVVDIKREHLAISEAKRLGIPVIAMVDTNSNPELVEHAIPANDDAYKSVSLITLAIGKAIEEGIMERKQDKEAAELQEAEEAKKAADAKKEAAAEKAAAQKAVADAKAEEAAAVAPAEKAEAPAATEDDEAPKKKRTRTKKEVTAETPAEAPTESPKEEGDKA</sequence>
<dbReference type="AlphaFoldDB" id="A0A2Z4GG95"/>
<dbReference type="EMBL" id="CP029480">
    <property type="protein sequence ID" value="AWV99813.1"/>
    <property type="molecule type" value="Genomic_DNA"/>
</dbReference>
<protein>
    <recommendedName>
        <fullName evidence="4 5">Small ribosomal subunit protein uS2</fullName>
    </recommendedName>
</protein>
<keyword evidence="9" id="KW-1185">Reference proteome</keyword>
<dbReference type="KEGG" id="als:DJ013_17195"/>
<evidence type="ECO:0000256" key="7">
    <source>
        <dbReference type="SAM" id="MobiDB-lite"/>
    </source>
</evidence>
<keyword evidence="2 5" id="KW-0689">Ribosomal protein</keyword>
<dbReference type="OrthoDB" id="9808036at2"/>
<evidence type="ECO:0000256" key="1">
    <source>
        <dbReference type="ARBA" id="ARBA00006242"/>
    </source>
</evidence>
<dbReference type="InterPro" id="IPR001865">
    <property type="entry name" value="Ribosomal_uS2"/>
</dbReference>
<evidence type="ECO:0000256" key="3">
    <source>
        <dbReference type="ARBA" id="ARBA00023274"/>
    </source>
</evidence>
<reference evidence="8 9" key="1">
    <citation type="submission" date="2018-05" db="EMBL/GenBank/DDBJ databases">
        <title>Complete genome sequence of Arcticibacterium luteifluviistationis SM1504T, a cytophagaceae bacterium isolated from Arctic surface seawater.</title>
        <authorList>
            <person name="Li Y."/>
            <person name="Qin Q.-L."/>
        </authorList>
    </citation>
    <scope>NUCLEOTIDE SEQUENCE [LARGE SCALE GENOMIC DNA]</scope>
    <source>
        <strain evidence="8 9">SM1504</strain>
    </source>
</reference>
<dbReference type="PROSITE" id="PS00963">
    <property type="entry name" value="RIBOSOMAL_S2_2"/>
    <property type="match status" value="1"/>
</dbReference>
<name>A0A2Z4GG95_9BACT</name>
<dbReference type="HAMAP" id="MF_00291_B">
    <property type="entry name" value="Ribosomal_uS2_B"/>
    <property type="match status" value="1"/>
</dbReference>
<accession>A0A2Z4GG95</accession>
<organism evidence="8 9">
    <name type="scientific">Arcticibacterium luteifluviistationis</name>
    <dbReference type="NCBI Taxonomy" id="1784714"/>
    <lineage>
        <taxon>Bacteria</taxon>
        <taxon>Pseudomonadati</taxon>
        <taxon>Bacteroidota</taxon>
        <taxon>Cytophagia</taxon>
        <taxon>Cytophagales</taxon>
        <taxon>Leadbetterellaceae</taxon>
        <taxon>Arcticibacterium</taxon>
    </lineage>
</organism>
<evidence type="ECO:0000256" key="4">
    <source>
        <dbReference type="ARBA" id="ARBA00035256"/>
    </source>
</evidence>
<comment type="similarity">
    <text evidence="1 5 6">Belongs to the universal ribosomal protein uS2 family.</text>
</comment>
<feature type="region of interest" description="Disordered" evidence="7">
    <location>
        <begin position="249"/>
        <end position="325"/>
    </location>
</feature>
<dbReference type="InterPro" id="IPR023591">
    <property type="entry name" value="Ribosomal_uS2_flav_dom_sf"/>
</dbReference>
<dbReference type="CDD" id="cd01425">
    <property type="entry name" value="RPS2"/>
    <property type="match status" value="1"/>
</dbReference>
<dbReference type="Pfam" id="PF00318">
    <property type="entry name" value="Ribosomal_S2"/>
    <property type="match status" value="1"/>
</dbReference>
<dbReference type="InterPro" id="IPR005706">
    <property type="entry name" value="Ribosomal_uS2_bac/mit/plastid"/>
</dbReference>
<evidence type="ECO:0000313" key="8">
    <source>
        <dbReference type="EMBL" id="AWV99813.1"/>
    </source>
</evidence>
<dbReference type="PRINTS" id="PR00395">
    <property type="entry name" value="RIBOSOMALS2"/>
</dbReference>
<evidence type="ECO:0000313" key="9">
    <source>
        <dbReference type="Proteomes" id="UP000249873"/>
    </source>
</evidence>
<dbReference type="GO" id="GO:0003735">
    <property type="term" value="F:structural constituent of ribosome"/>
    <property type="evidence" value="ECO:0007669"/>
    <property type="project" value="InterPro"/>
</dbReference>
<dbReference type="PANTHER" id="PTHR12534">
    <property type="entry name" value="30S RIBOSOMAL PROTEIN S2 PROKARYOTIC AND ORGANELLAR"/>
    <property type="match status" value="1"/>
</dbReference>
<dbReference type="Gene3D" id="1.10.287.610">
    <property type="entry name" value="Helix hairpin bin"/>
    <property type="match status" value="1"/>
</dbReference>
<dbReference type="Proteomes" id="UP000249873">
    <property type="component" value="Chromosome"/>
</dbReference>
<dbReference type="NCBIfam" id="TIGR01011">
    <property type="entry name" value="rpsB_bact"/>
    <property type="match status" value="1"/>
</dbReference>
<keyword evidence="3 5" id="KW-0687">Ribonucleoprotein</keyword>
<evidence type="ECO:0000256" key="2">
    <source>
        <dbReference type="ARBA" id="ARBA00022980"/>
    </source>
</evidence>
<dbReference type="InterPro" id="IPR018130">
    <property type="entry name" value="Ribosomal_uS2_CS"/>
</dbReference>
<dbReference type="Gene3D" id="3.40.50.10490">
    <property type="entry name" value="Glucose-6-phosphate isomerase like protein, domain 1"/>
    <property type="match status" value="1"/>
</dbReference>
<evidence type="ECO:0000256" key="5">
    <source>
        <dbReference type="HAMAP-Rule" id="MF_00291"/>
    </source>
</evidence>
<dbReference type="PANTHER" id="PTHR12534:SF0">
    <property type="entry name" value="SMALL RIBOSOMAL SUBUNIT PROTEIN US2M"/>
    <property type="match status" value="1"/>
</dbReference>
<gene>
    <name evidence="5 8" type="primary">rpsB</name>
    <name evidence="8" type="ORF">DJ013_17195</name>
</gene>
<feature type="compositionally biased region" description="Low complexity" evidence="7">
    <location>
        <begin position="273"/>
        <end position="287"/>
    </location>
</feature>